<proteinExistence type="inferred from homology"/>
<dbReference type="InterPro" id="IPR016024">
    <property type="entry name" value="ARM-type_fold"/>
</dbReference>
<comment type="function">
    <text evidence="9">Involved in nucleolar processing of pre-18S ribosomal RNA. Involved in ribosome biosynthesis.</text>
</comment>
<dbReference type="SUPFAM" id="SSF48371">
    <property type="entry name" value="ARM repeat"/>
    <property type="match status" value="1"/>
</dbReference>
<dbReference type="Proteomes" id="UP000664169">
    <property type="component" value="Unassembled WGS sequence"/>
</dbReference>
<evidence type="ECO:0000256" key="1">
    <source>
        <dbReference type="ARBA" id="ARBA00004604"/>
    </source>
</evidence>
<sequence>MPRSLKFLHPYRARLQALPGQVVQHATDTNNQFFDAWSGYIIKSCRWNYQHEPMLSYWTIRMSYAVEKQLDSTKAGSVQAQREREENVVRRFTNIIDKCLLFRRVPSILIGCYIIMERLVLAANLNDNAISTFMDAIASSAVTEIHDEALVGLAMLAQRRKNAHLSPTTTKFLMKLKNTVRKMETKLNTIGMDRLAAGLAMGLIQECSLEDDEVRQQALLQLMTSNLLDDRSLGIALQRIVELEDNVSSIQSKTMTTSGNLGKLVLQLAESSESQRVVAMVQNMAVKLKPERELVKAIRAVMEKNHEADKVLAIEDIPSLDMASKSSTSWLDLMPESIEIPLSYLANGNDDYFSKMTAAFTQASSNRLTLEEFLATRSLNKEEASTYPTFVSFFARFWCSPSPAKLRTIAISCVVDVLKDSSQIFNMQTLLPYILTALADPVKAVRAAAASLVIQLHTNLSKTQNTVQIEWSSQQFYGSSQTVAPLSLVQLQTIIQTVLLLNLEEMKMDNLAVQQVFCNCLTGSSSTGDGTRPDKLKKSLRATLLGFLADHANWTPILRTKLALLNITANVQKAGYLSRYEAFEPLLQTWISSDEGQLQKACSNEKLQIGSFCSAVIKIVPASSVAGNRSLQKLSSLIVSKTFIVSTLDYICSSWLHIDSVIQSEWALLFFEHGVLHRSSHLLSEFGLETLTSLQLSTEILEQFLGKIMSFVTEHEQGIPTTKRRKLTNGTSIAPLNVNGGDYKVYLMSVIASLDLIRNAGLTAKYTLLPGLFRIFEDIQQSKAALQNELNYVHWLLLTSLREIISRTDKSELSKIDHSDIRVDLVVDTLTHTVDPETQYAALSLLSSLAKLEPELIVHSMMPVFTFIGSNILKQENNRATHVVTQTIDSVIPPLVASFRRTKGSSLAGVSGLISSFVAAFEHISPDRRLDLFAALIDKLGPEDHLSILFIILQDRYGDQDTVKDFVSGMLLKHTAAVQFKTIHNCLEMLVDSLEPRPKLLKQIFAVEDGQDHEKRLLLLAKLPSELLRATQLMPKITKALRSNGSDAQMIRSSYAAMVQQVLKLVLQEQKTPHLPNLIVTILSTLIGSFPVSESLQALNVVLQRGTEEIHRQVLDTFAHTIDRAQPGDARSCNACYELLSSLVSLIEASENPGIQQNSIQCINSIIKIYGKVNKRESLEAMQFMTGSLCLQSSNSDTQVAALNALATAVTVLGEESLPVCPTIMSQSLDHLAEAVVENEWNSEMHNAVYLIFATLLSVIPWIVTGDKLDRLLELSYASASNNFDAACNDRRMKTLSLLAKNTDAASLFNSLAHNWKKAIDAGYGAASEHLQILDISIDKHSKSTIAANATVLIEHFMDIMDLRAPCPKSGSDDWDEADVVSVEESSSSIFIKTIYKLNDAHFRPLFVRMSEWATAVKGQDQLKTIRRLASWFSFLHKFFSTLQSIVINYAVYVLDAAIEILKEVSTESSEYQLLWRKTILTLHATFEYDQDDFWKSPARFSDLSAPLVDQFKHITTDENRDILIPCITAFAIAVESVEHRAEIHAKVLEHFKSDNPVVRRNMFTCQISLTKALGEEWITLFDSSSTYPIMSEAFEDDDEIVEDEARKWKLQIEDMTGESLDTRLQ</sequence>
<dbReference type="Pfam" id="PF23243">
    <property type="entry name" value="HEAT_HEATR1"/>
    <property type="match status" value="1"/>
</dbReference>
<dbReference type="InterPro" id="IPR040191">
    <property type="entry name" value="UTP10"/>
</dbReference>
<dbReference type="Pfam" id="PF12397">
    <property type="entry name" value="U3snoRNP10"/>
    <property type="match status" value="1"/>
</dbReference>
<keyword evidence="7 11" id="KW-0539">Nucleus</keyword>
<organism evidence="13 14">
    <name type="scientific">Gomphillus americanus</name>
    <dbReference type="NCBI Taxonomy" id="1940652"/>
    <lineage>
        <taxon>Eukaryota</taxon>
        <taxon>Fungi</taxon>
        <taxon>Dikarya</taxon>
        <taxon>Ascomycota</taxon>
        <taxon>Pezizomycotina</taxon>
        <taxon>Lecanoromycetes</taxon>
        <taxon>OSLEUM clade</taxon>
        <taxon>Ostropomycetidae</taxon>
        <taxon>Ostropales</taxon>
        <taxon>Graphidaceae</taxon>
        <taxon>Gomphilloideae</taxon>
        <taxon>Gomphillus</taxon>
    </lineage>
</organism>
<evidence type="ECO:0000256" key="9">
    <source>
        <dbReference type="ARBA" id="ARBA00025076"/>
    </source>
</evidence>
<dbReference type="GO" id="GO:0034455">
    <property type="term" value="C:t-UTP complex"/>
    <property type="evidence" value="ECO:0007669"/>
    <property type="project" value="TreeGrafter"/>
</dbReference>
<dbReference type="OrthoDB" id="31183at2759"/>
<evidence type="ECO:0000259" key="12">
    <source>
        <dbReference type="SMART" id="SM01036"/>
    </source>
</evidence>
<keyword evidence="5 11" id="KW-0690">Ribosome biogenesis</keyword>
<comment type="similarity">
    <text evidence="2 11">Belongs to the HEATR1/UTP10 family.</text>
</comment>
<reference evidence="13" key="1">
    <citation type="submission" date="2021-03" db="EMBL/GenBank/DDBJ databases">
        <authorList>
            <person name="Tagirdzhanova G."/>
        </authorList>
    </citation>
    <scope>NUCLEOTIDE SEQUENCE</scope>
</reference>
<evidence type="ECO:0000256" key="8">
    <source>
        <dbReference type="ARBA" id="ARBA00023274"/>
    </source>
</evidence>
<dbReference type="GO" id="GO:0030686">
    <property type="term" value="C:90S preribosome"/>
    <property type="evidence" value="ECO:0007669"/>
    <property type="project" value="TreeGrafter"/>
</dbReference>
<feature type="domain" description="BP28 C-terminal" evidence="12">
    <location>
        <begin position="1343"/>
        <end position="1494"/>
    </location>
</feature>
<gene>
    <name evidence="13" type="ORF">GOMPHAMPRED_004991</name>
</gene>
<keyword evidence="14" id="KW-1185">Reference proteome</keyword>
<evidence type="ECO:0000313" key="14">
    <source>
        <dbReference type="Proteomes" id="UP000664169"/>
    </source>
</evidence>
<evidence type="ECO:0000256" key="4">
    <source>
        <dbReference type="ARBA" id="ARBA00015399"/>
    </source>
</evidence>
<dbReference type="InterPro" id="IPR021133">
    <property type="entry name" value="HEAT_type_2"/>
</dbReference>
<dbReference type="PROSITE" id="PS50077">
    <property type="entry name" value="HEAT_REPEAT"/>
    <property type="match status" value="1"/>
</dbReference>
<dbReference type="Gene3D" id="1.25.10.10">
    <property type="entry name" value="Leucine-rich Repeat Variant"/>
    <property type="match status" value="1"/>
</dbReference>
<dbReference type="GO" id="GO:0045943">
    <property type="term" value="P:positive regulation of transcription by RNA polymerase I"/>
    <property type="evidence" value="ECO:0007669"/>
    <property type="project" value="TreeGrafter"/>
</dbReference>
<evidence type="ECO:0000256" key="2">
    <source>
        <dbReference type="ARBA" id="ARBA00010559"/>
    </source>
</evidence>
<feature type="repeat" description="HEAT" evidence="10">
    <location>
        <begin position="430"/>
        <end position="468"/>
    </location>
</feature>
<dbReference type="InterPro" id="IPR011989">
    <property type="entry name" value="ARM-like"/>
</dbReference>
<evidence type="ECO:0000256" key="7">
    <source>
        <dbReference type="ARBA" id="ARBA00023242"/>
    </source>
</evidence>
<name>A0A8H3EKE1_9LECA</name>
<dbReference type="EMBL" id="CAJPDQ010000003">
    <property type="protein sequence ID" value="CAF9906993.1"/>
    <property type="molecule type" value="Genomic_DNA"/>
</dbReference>
<comment type="subcellular location">
    <subcellularLocation>
        <location evidence="1 11">Nucleus</location>
        <location evidence="1 11">Nucleolus</location>
    </subcellularLocation>
</comment>
<dbReference type="GO" id="GO:0000462">
    <property type="term" value="P:maturation of SSU-rRNA from tricistronic rRNA transcript (SSU-rRNA, 5.8S rRNA, LSU-rRNA)"/>
    <property type="evidence" value="ECO:0007669"/>
    <property type="project" value="TreeGrafter"/>
</dbReference>
<evidence type="ECO:0000256" key="10">
    <source>
        <dbReference type="PROSITE-ProRule" id="PRU00103"/>
    </source>
</evidence>
<protein>
    <recommendedName>
        <fullName evidence="4 11">U3 small nucleolar RNA-associated protein 10</fullName>
    </recommendedName>
</protein>
<dbReference type="InterPro" id="IPR012954">
    <property type="entry name" value="BP28_C_dom"/>
</dbReference>
<dbReference type="SMART" id="SM01036">
    <property type="entry name" value="BP28CT"/>
    <property type="match status" value="1"/>
</dbReference>
<evidence type="ECO:0000256" key="3">
    <source>
        <dbReference type="ARBA" id="ARBA00011399"/>
    </source>
</evidence>
<dbReference type="GO" id="GO:0030515">
    <property type="term" value="F:snoRNA binding"/>
    <property type="evidence" value="ECO:0007669"/>
    <property type="project" value="TreeGrafter"/>
</dbReference>
<dbReference type="InterPro" id="IPR056473">
    <property type="entry name" value="HEAT_Utp10/HEAT1"/>
</dbReference>
<accession>A0A8H3EKE1</accession>
<dbReference type="GO" id="GO:0032040">
    <property type="term" value="C:small-subunit processome"/>
    <property type="evidence" value="ECO:0007669"/>
    <property type="project" value="TreeGrafter"/>
</dbReference>
<dbReference type="InterPro" id="IPR022125">
    <property type="entry name" value="U3snoRNP10_N"/>
</dbReference>
<evidence type="ECO:0000313" key="13">
    <source>
        <dbReference type="EMBL" id="CAF9906993.1"/>
    </source>
</evidence>
<dbReference type="PANTHER" id="PTHR13457:SF1">
    <property type="entry name" value="HEAT REPEAT-CONTAINING PROTEIN 1"/>
    <property type="match status" value="1"/>
</dbReference>
<keyword evidence="8 11" id="KW-0687">Ribonucleoprotein</keyword>
<evidence type="ECO:0000256" key="11">
    <source>
        <dbReference type="RuleBase" id="RU367065"/>
    </source>
</evidence>
<keyword evidence="6 11" id="KW-0698">rRNA processing</keyword>
<evidence type="ECO:0000256" key="5">
    <source>
        <dbReference type="ARBA" id="ARBA00022517"/>
    </source>
</evidence>
<comment type="subunit">
    <text evidence="3 11">Component of the ribosomal small subunit (SSU) processome.</text>
</comment>
<evidence type="ECO:0000256" key="6">
    <source>
        <dbReference type="ARBA" id="ARBA00022552"/>
    </source>
</evidence>
<dbReference type="Pfam" id="PF08146">
    <property type="entry name" value="BP28CT"/>
    <property type="match status" value="1"/>
</dbReference>
<comment type="caution">
    <text evidence="13">The sequence shown here is derived from an EMBL/GenBank/DDBJ whole genome shotgun (WGS) entry which is preliminary data.</text>
</comment>
<dbReference type="PANTHER" id="PTHR13457">
    <property type="entry name" value="BAP28"/>
    <property type="match status" value="1"/>
</dbReference>